<proteinExistence type="predicted"/>
<dbReference type="EMBL" id="SRLO01000352">
    <property type="protein sequence ID" value="TNN59598.1"/>
    <property type="molecule type" value="Genomic_DNA"/>
</dbReference>
<sequence length="163" mass="17552">MRLRYGRGQPPTVSTLDSAFASATVQQGRAHTAAPEGFQARRTILQPAGVKRLWSFGEGGNIGSHQRVVGGEWHRPARGGTCRPFFLMICPGCGEEGAAAEVAAASSGRHLAPGRGNWVARCGRAARLRREDVSIGWLRAFGGEQPTLTLRLPRVDPCLLKPR</sequence>
<dbReference type="Proteomes" id="UP000314294">
    <property type="component" value="Unassembled WGS sequence"/>
</dbReference>
<gene>
    <name evidence="1" type="ORF">EYF80_030170</name>
</gene>
<name>A0A4Z2H173_9TELE</name>
<protein>
    <submittedName>
        <fullName evidence="1">Uncharacterized protein</fullName>
    </submittedName>
</protein>
<evidence type="ECO:0000313" key="2">
    <source>
        <dbReference type="Proteomes" id="UP000314294"/>
    </source>
</evidence>
<reference evidence="1 2" key="1">
    <citation type="submission" date="2019-03" db="EMBL/GenBank/DDBJ databases">
        <title>First draft genome of Liparis tanakae, snailfish: a comprehensive survey of snailfish specific genes.</title>
        <authorList>
            <person name="Kim W."/>
            <person name="Song I."/>
            <person name="Jeong J.-H."/>
            <person name="Kim D."/>
            <person name="Kim S."/>
            <person name="Ryu S."/>
            <person name="Song J.Y."/>
            <person name="Lee S.K."/>
        </authorList>
    </citation>
    <scope>NUCLEOTIDE SEQUENCE [LARGE SCALE GENOMIC DNA]</scope>
    <source>
        <tissue evidence="1">Muscle</tissue>
    </source>
</reference>
<evidence type="ECO:0000313" key="1">
    <source>
        <dbReference type="EMBL" id="TNN59598.1"/>
    </source>
</evidence>
<organism evidence="1 2">
    <name type="scientific">Liparis tanakae</name>
    <name type="common">Tanaka's snailfish</name>
    <dbReference type="NCBI Taxonomy" id="230148"/>
    <lineage>
        <taxon>Eukaryota</taxon>
        <taxon>Metazoa</taxon>
        <taxon>Chordata</taxon>
        <taxon>Craniata</taxon>
        <taxon>Vertebrata</taxon>
        <taxon>Euteleostomi</taxon>
        <taxon>Actinopterygii</taxon>
        <taxon>Neopterygii</taxon>
        <taxon>Teleostei</taxon>
        <taxon>Neoteleostei</taxon>
        <taxon>Acanthomorphata</taxon>
        <taxon>Eupercaria</taxon>
        <taxon>Perciformes</taxon>
        <taxon>Cottioidei</taxon>
        <taxon>Cottales</taxon>
        <taxon>Liparidae</taxon>
        <taxon>Liparis</taxon>
    </lineage>
</organism>
<comment type="caution">
    <text evidence="1">The sequence shown here is derived from an EMBL/GenBank/DDBJ whole genome shotgun (WGS) entry which is preliminary data.</text>
</comment>
<dbReference type="AlphaFoldDB" id="A0A4Z2H173"/>
<accession>A0A4Z2H173</accession>
<keyword evidence="2" id="KW-1185">Reference proteome</keyword>